<evidence type="ECO:0000313" key="3">
    <source>
        <dbReference type="EMBL" id="WMV08549.1"/>
    </source>
</evidence>
<dbReference type="EMBL" id="CP133612">
    <property type="protein sequence ID" value="WMV08549.1"/>
    <property type="molecule type" value="Genomic_DNA"/>
</dbReference>
<feature type="compositionally biased region" description="Basic and acidic residues" evidence="1">
    <location>
        <begin position="122"/>
        <end position="131"/>
    </location>
</feature>
<accession>A0AAF0PP48</accession>
<feature type="domain" description="Tf2-1-like SH3-like" evidence="2">
    <location>
        <begin position="5"/>
        <end position="55"/>
    </location>
</feature>
<dbReference type="PANTHER" id="PTHR46148">
    <property type="entry name" value="CHROMO DOMAIN-CONTAINING PROTEIN"/>
    <property type="match status" value="1"/>
</dbReference>
<sequence>MKGVMRFGKKGKLSPPYIGPYRMTNRLGNVAYELELPLELATVHPVFHLSMLKKCLDGSSLIMPTENIVAAFEAAQDGSTSRATSQPVVKTTTHGKAREDAFNFWRPRRGGLATGSRTMGSGEDHGSWSLP</sequence>
<keyword evidence="4" id="KW-1185">Reference proteome</keyword>
<feature type="region of interest" description="Disordered" evidence="1">
    <location>
        <begin position="109"/>
        <end position="131"/>
    </location>
</feature>
<evidence type="ECO:0000313" key="4">
    <source>
        <dbReference type="Proteomes" id="UP001234989"/>
    </source>
</evidence>
<protein>
    <recommendedName>
        <fullName evidence="2">Tf2-1-like SH3-like domain-containing protein</fullName>
    </recommendedName>
</protein>
<dbReference type="Proteomes" id="UP001234989">
    <property type="component" value="Chromosome 1"/>
</dbReference>
<proteinExistence type="predicted"/>
<dbReference type="AlphaFoldDB" id="A0AAF0PP48"/>
<dbReference type="InterPro" id="IPR056924">
    <property type="entry name" value="SH3_Tf2-1"/>
</dbReference>
<dbReference type="PANTHER" id="PTHR46148:SF56">
    <property type="entry name" value="RETROTRANSPOSON PROTEIN"/>
    <property type="match status" value="1"/>
</dbReference>
<reference evidence="3" key="1">
    <citation type="submission" date="2023-08" db="EMBL/GenBank/DDBJ databases">
        <title>A de novo genome assembly of Solanum verrucosum Schlechtendal, a Mexican diploid species geographically isolated from the other diploid A-genome species in potato relatives.</title>
        <authorList>
            <person name="Hosaka K."/>
        </authorList>
    </citation>
    <scope>NUCLEOTIDE SEQUENCE</scope>
    <source>
        <tissue evidence="3">Young leaves</tissue>
    </source>
</reference>
<name>A0AAF0PP48_SOLVR</name>
<organism evidence="3 4">
    <name type="scientific">Solanum verrucosum</name>
    <dbReference type="NCBI Taxonomy" id="315347"/>
    <lineage>
        <taxon>Eukaryota</taxon>
        <taxon>Viridiplantae</taxon>
        <taxon>Streptophyta</taxon>
        <taxon>Embryophyta</taxon>
        <taxon>Tracheophyta</taxon>
        <taxon>Spermatophyta</taxon>
        <taxon>Magnoliopsida</taxon>
        <taxon>eudicotyledons</taxon>
        <taxon>Gunneridae</taxon>
        <taxon>Pentapetalae</taxon>
        <taxon>asterids</taxon>
        <taxon>lamiids</taxon>
        <taxon>Solanales</taxon>
        <taxon>Solanaceae</taxon>
        <taxon>Solanoideae</taxon>
        <taxon>Solaneae</taxon>
        <taxon>Solanum</taxon>
    </lineage>
</organism>
<evidence type="ECO:0000256" key="1">
    <source>
        <dbReference type="SAM" id="MobiDB-lite"/>
    </source>
</evidence>
<dbReference type="Pfam" id="PF24626">
    <property type="entry name" value="SH3_Tf2-1"/>
    <property type="match status" value="1"/>
</dbReference>
<gene>
    <name evidence="3" type="ORF">MTR67_001934</name>
</gene>
<evidence type="ECO:0000259" key="2">
    <source>
        <dbReference type="Pfam" id="PF24626"/>
    </source>
</evidence>